<evidence type="ECO:0000313" key="1">
    <source>
        <dbReference type="EMBL" id="KAI0060304.1"/>
    </source>
</evidence>
<comment type="caution">
    <text evidence="1">The sequence shown here is derived from an EMBL/GenBank/DDBJ whole genome shotgun (WGS) entry which is preliminary data.</text>
</comment>
<evidence type="ECO:0000313" key="2">
    <source>
        <dbReference type="Proteomes" id="UP000814140"/>
    </source>
</evidence>
<keyword evidence="2" id="KW-1185">Reference proteome</keyword>
<dbReference type="EMBL" id="MU277220">
    <property type="protein sequence ID" value="KAI0060304.1"/>
    <property type="molecule type" value="Genomic_DNA"/>
</dbReference>
<sequence>MSVAIEVAVVLLTLALLKFLGDSFAARRRNTLLIPPGPIGLPILGSLLSIPPHAPWKLYAAWSSKYKSDLVSLRILGQLSIIINTKRAAKELYERRSAMYADRPLTTMMELMGWDFAPAVMPYNDEWRAQRRIFHQSMNVKAVTVHCPIQLAKVEILLRNIYAHPENLVEHIRHYAASVALAVAYGYDIEPENDYFVEIAEKAVNMFSSSIFPGSMVVNALPIRMSLLGSAGLGQTLIRHLPEWLPGTGFKTYARECLVMSTEMMEAPFAFAKRSIAEGTARPSMASTHTELNNARGAGPEGERVLKRTLATVYAAGADTTVSSLVTGILALVLHPTIQQRAQAEIDHVVGRGRFPTFEDRPSLPYVSAICREILRWQVTLPLTFAHSPMDDDVYEGMFIPKGTPIIVNAWAILNDPETYPNPEAFDPERFLTKDGSLNDDEVQAAYGFGRRNCIGQHLANNTIWIMMASLLAAFSITKAKDEHGNEIPVDVAYTDGGIIHSRPFQYSIRPRDSETEELMQQIGR</sequence>
<reference evidence="1" key="2">
    <citation type="journal article" date="2022" name="New Phytol.">
        <title>Evolutionary transition to the ectomycorrhizal habit in the genomes of a hyperdiverse lineage of mushroom-forming fungi.</title>
        <authorList>
            <person name="Looney B."/>
            <person name="Miyauchi S."/>
            <person name="Morin E."/>
            <person name="Drula E."/>
            <person name="Courty P.E."/>
            <person name="Kohler A."/>
            <person name="Kuo A."/>
            <person name="LaButti K."/>
            <person name="Pangilinan J."/>
            <person name="Lipzen A."/>
            <person name="Riley R."/>
            <person name="Andreopoulos W."/>
            <person name="He G."/>
            <person name="Johnson J."/>
            <person name="Nolan M."/>
            <person name="Tritt A."/>
            <person name="Barry K.W."/>
            <person name="Grigoriev I.V."/>
            <person name="Nagy L.G."/>
            <person name="Hibbett D."/>
            <person name="Henrissat B."/>
            <person name="Matheny P.B."/>
            <person name="Labbe J."/>
            <person name="Martin F.M."/>
        </authorList>
    </citation>
    <scope>NUCLEOTIDE SEQUENCE</scope>
    <source>
        <strain evidence="1">HHB10654</strain>
    </source>
</reference>
<dbReference type="Proteomes" id="UP000814140">
    <property type="component" value="Unassembled WGS sequence"/>
</dbReference>
<proteinExistence type="predicted"/>
<protein>
    <submittedName>
        <fullName evidence="1">Cytochrome P450</fullName>
    </submittedName>
</protein>
<accession>A0ACB8SV14</accession>
<organism evidence="1 2">
    <name type="scientific">Artomyces pyxidatus</name>
    <dbReference type="NCBI Taxonomy" id="48021"/>
    <lineage>
        <taxon>Eukaryota</taxon>
        <taxon>Fungi</taxon>
        <taxon>Dikarya</taxon>
        <taxon>Basidiomycota</taxon>
        <taxon>Agaricomycotina</taxon>
        <taxon>Agaricomycetes</taxon>
        <taxon>Russulales</taxon>
        <taxon>Auriscalpiaceae</taxon>
        <taxon>Artomyces</taxon>
    </lineage>
</organism>
<name>A0ACB8SV14_9AGAM</name>
<gene>
    <name evidence="1" type="ORF">BV25DRAFT_1839820</name>
</gene>
<reference evidence="1" key="1">
    <citation type="submission" date="2021-03" db="EMBL/GenBank/DDBJ databases">
        <authorList>
            <consortium name="DOE Joint Genome Institute"/>
            <person name="Ahrendt S."/>
            <person name="Looney B.P."/>
            <person name="Miyauchi S."/>
            <person name="Morin E."/>
            <person name="Drula E."/>
            <person name="Courty P.E."/>
            <person name="Chicoki N."/>
            <person name="Fauchery L."/>
            <person name="Kohler A."/>
            <person name="Kuo A."/>
            <person name="Labutti K."/>
            <person name="Pangilinan J."/>
            <person name="Lipzen A."/>
            <person name="Riley R."/>
            <person name="Andreopoulos W."/>
            <person name="He G."/>
            <person name="Johnson J."/>
            <person name="Barry K.W."/>
            <person name="Grigoriev I.V."/>
            <person name="Nagy L."/>
            <person name="Hibbett D."/>
            <person name="Henrissat B."/>
            <person name="Matheny P.B."/>
            <person name="Labbe J."/>
            <person name="Martin F."/>
        </authorList>
    </citation>
    <scope>NUCLEOTIDE SEQUENCE</scope>
    <source>
        <strain evidence="1">HHB10654</strain>
    </source>
</reference>